<proteinExistence type="predicted"/>
<name>A0ACC2GQC5_DALPE</name>
<accession>A0ACC2GQC5</accession>
<gene>
    <name evidence="1" type="ORF">DPEC_G00122360</name>
</gene>
<evidence type="ECO:0000313" key="1">
    <source>
        <dbReference type="EMBL" id="KAJ8005866.1"/>
    </source>
</evidence>
<dbReference type="EMBL" id="CM055737">
    <property type="protein sequence ID" value="KAJ8005866.1"/>
    <property type="molecule type" value="Genomic_DNA"/>
</dbReference>
<evidence type="ECO:0000313" key="2">
    <source>
        <dbReference type="Proteomes" id="UP001157502"/>
    </source>
</evidence>
<comment type="caution">
    <text evidence="1">The sequence shown here is derived from an EMBL/GenBank/DDBJ whole genome shotgun (WGS) entry which is preliminary data.</text>
</comment>
<keyword evidence="2" id="KW-1185">Reference proteome</keyword>
<sequence>MSVCAAHRILTQNELLFLNQSAAYLFVLVRECVNFSENRCRDPPGEESNTDVTEMSGISNTFSSYSMTQLNELLEDDDKLYKIVQEMGEMKEVLQTKEMIHASNRSLAEQNLLLQPKLENQKSLLTKRYISLQESFEAYQLHKSELDHRSGSNSLDTMLALLQAEGAKIEEETENMADSFLDGDVTLNTFIDLYQSKRNLAHLRRVKIDKLREILLKSHRQVPVSCSQPVPVSCSQPEAPPARPSPFYTEANNHNDNSPMPQPKRAPPPPPNQPLPSAVPQPQPAVSPYPAFLYSPIPPRTGAPLPSLNPGYPVVFTCPYPPVLPRRPRARVAPPSGFMIQ</sequence>
<organism evidence="1 2">
    <name type="scientific">Dallia pectoralis</name>
    <name type="common">Alaska blackfish</name>
    <dbReference type="NCBI Taxonomy" id="75939"/>
    <lineage>
        <taxon>Eukaryota</taxon>
        <taxon>Metazoa</taxon>
        <taxon>Chordata</taxon>
        <taxon>Craniata</taxon>
        <taxon>Vertebrata</taxon>
        <taxon>Euteleostomi</taxon>
        <taxon>Actinopterygii</taxon>
        <taxon>Neopterygii</taxon>
        <taxon>Teleostei</taxon>
        <taxon>Protacanthopterygii</taxon>
        <taxon>Esociformes</taxon>
        <taxon>Umbridae</taxon>
        <taxon>Dallia</taxon>
    </lineage>
</organism>
<reference evidence="1" key="1">
    <citation type="submission" date="2021-05" db="EMBL/GenBank/DDBJ databases">
        <authorList>
            <person name="Pan Q."/>
            <person name="Jouanno E."/>
            <person name="Zahm M."/>
            <person name="Klopp C."/>
            <person name="Cabau C."/>
            <person name="Louis A."/>
            <person name="Berthelot C."/>
            <person name="Parey E."/>
            <person name="Roest Crollius H."/>
            <person name="Montfort J."/>
            <person name="Robinson-Rechavi M."/>
            <person name="Bouchez O."/>
            <person name="Lampietro C."/>
            <person name="Lopez Roques C."/>
            <person name="Donnadieu C."/>
            <person name="Postlethwait J."/>
            <person name="Bobe J."/>
            <person name="Dillon D."/>
            <person name="Chandos A."/>
            <person name="von Hippel F."/>
            <person name="Guiguen Y."/>
        </authorList>
    </citation>
    <scope>NUCLEOTIDE SEQUENCE</scope>
    <source>
        <strain evidence="1">YG-Jan2019</strain>
    </source>
</reference>
<dbReference type="Proteomes" id="UP001157502">
    <property type="component" value="Chromosome 10"/>
</dbReference>
<protein>
    <submittedName>
        <fullName evidence="1">Uncharacterized protein</fullName>
    </submittedName>
</protein>